<dbReference type="AlphaFoldDB" id="A0A8I6RN38"/>
<dbReference type="OMA" id="MFYRLRV"/>
<dbReference type="Proteomes" id="UP000494040">
    <property type="component" value="Unassembled WGS sequence"/>
</dbReference>
<accession>A0A8I6RN38</accession>
<dbReference type="InterPro" id="IPR052115">
    <property type="entry name" value="NEXT_complex_subunit_ZCCHC8"/>
</dbReference>
<keyword evidence="3" id="KW-0863">Zinc-finger</keyword>
<keyword evidence="2" id="KW-0479">Metal-binding</keyword>
<dbReference type="PANTHER" id="PTHR13316">
    <property type="entry name" value="ZINC FINGER, CCHC DOMAIN CONTAINING 8"/>
    <property type="match status" value="1"/>
</dbReference>
<feature type="compositionally biased region" description="Basic residues" evidence="6">
    <location>
        <begin position="287"/>
        <end position="299"/>
    </location>
</feature>
<evidence type="ECO:0000259" key="7">
    <source>
        <dbReference type="SMART" id="SM00581"/>
    </source>
</evidence>
<dbReference type="EnsemblMetazoa" id="XM_014389710.2">
    <property type="protein sequence ID" value="XP_014245196.1"/>
    <property type="gene ID" value="LOC106664217"/>
</dbReference>
<evidence type="ECO:0000256" key="3">
    <source>
        <dbReference type="ARBA" id="ARBA00022771"/>
    </source>
</evidence>
<feature type="domain" description="PSP proline-rich" evidence="7">
    <location>
        <begin position="87"/>
        <end position="140"/>
    </location>
</feature>
<reference evidence="8" key="1">
    <citation type="submission" date="2022-01" db="UniProtKB">
        <authorList>
            <consortium name="EnsemblMetazoa"/>
        </authorList>
    </citation>
    <scope>IDENTIFICATION</scope>
</reference>
<evidence type="ECO:0000256" key="6">
    <source>
        <dbReference type="SAM" id="MobiDB-lite"/>
    </source>
</evidence>
<evidence type="ECO:0000256" key="2">
    <source>
        <dbReference type="ARBA" id="ARBA00022723"/>
    </source>
</evidence>
<dbReference type="GO" id="GO:0008270">
    <property type="term" value="F:zinc ion binding"/>
    <property type="evidence" value="ECO:0007669"/>
    <property type="project" value="UniProtKB-KW"/>
</dbReference>
<dbReference type="GO" id="GO:0071013">
    <property type="term" value="C:catalytic step 2 spliceosome"/>
    <property type="evidence" value="ECO:0007669"/>
    <property type="project" value="TreeGrafter"/>
</dbReference>
<protein>
    <recommendedName>
        <fullName evidence="7">PSP proline-rich domain-containing protein</fullName>
    </recommendedName>
</protein>
<evidence type="ECO:0000313" key="9">
    <source>
        <dbReference type="Proteomes" id="UP000494040"/>
    </source>
</evidence>
<feature type="region of interest" description="Disordered" evidence="6">
    <location>
        <begin position="275"/>
        <end position="318"/>
    </location>
</feature>
<evidence type="ECO:0000256" key="5">
    <source>
        <dbReference type="ARBA" id="ARBA00023242"/>
    </source>
</evidence>
<dbReference type="RefSeq" id="XP_014245196.1">
    <property type="nucleotide sequence ID" value="XM_014389710.2"/>
</dbReference>
<organism evidence="8 9">
    <name type="scientific">Cimex lectularius</name>
    <name type="common">Bed bug</name>
    <name type="synonym">Acanthia lectularia</name>
    <dbReference type="NCBI Taxonomy" id="79782"/>
    <lineage>
        <taxon>Eukaryota</taxon>
        <taxon>Metazoa</taxon>
        <taxon>Ecdysozoa</taxon>
        <taxon>Arthropoda</taxon>
        <taxon>Hexapoda</taxon>
        <taxon>Insecta</taxon>
        <taxon>Pterygota</taxon>
        <taxon>Neoptera</taxon>
        <taxon>Paraneoptera</taxon>
        <taxon>Hemiptera</taxon>
        <taxon>Heteroptera</taxon>
        <taxon>Panheteroptera</taxon>
        <taxon>Cimicomorpha</taxon>
        <taxon>Cimicidae</taxon>
        <taxon>Cimex</taxon>
    </lineage>
</organism>
<name>A0A8I6RN38_CIMLE</name>
<dbReference type="OrthoDB" id="8026949at2759"/>
<comment type="subcellular location">
    <subcellularLocation>
        <location evidence="1">Nucleus</location>
    </subcellularLocation>
</comment>
<feature type="region of interest" description="Disordered" evidence="6">
    <location>
        <begin position="1"/>
        <end position="22"/>
    </location>
</feature>
<evidence type="ECO:0000256" key="4">
    <source>
        <dbReference type="ARBA" id="ARBA00022833"/>
    </source>
</evidence>
<feature type="region of interest" description="Disordered" evidence="6">
    <location>
        <begin position="250"/>
        <end position="269"/>
    </location>
</feature>
<dbReference type="Pfam" id="PF04046">
    <property type="entry name" value="PSP"/>
    <property type="match status" value="1"/>
</dbReference>
<dbReference type="SMART" id="SM00581">
    <property type="entry name" value="PSP"/>
    <property type="match status" value="1"/>
</dbReference>
<evidence type="ECO:0000256" key="1">
    <source>
        <dbReference type="ARBA" id="ARBA00004123"/>
    </source>
</evidence>
<dbReference type="GeneID" id="106664217"/>
<proteinExistence type="predicted"/>
<sequence length="389" mass="44793">MVEEEEEVAPSEDNNLFSISIEPEEKDEFTKILYRREISILPEDGEDEGSFGYKDGADNQKDNRKRKYPQKSRFGGGFKRYHIEIEDSNVRPGVISMKLREALGLNQYQLPRFIYNMRSIGYPPGWLEECRQGNNSGINMFDSNGERVPNQNEEEGEIVVEKTDYDLSKIIEYPGYNVWPNADTLNETEKYNALPMYREHSKEFFIECLKKKMEVLNNSPDSSTRDMETEETEDVLIDTKCTNLVFVPSLPECEEEQPPPPGEDKNDEIKDNCENAEQEDASTPKFTSKKKKKKKKKEKSKMLEDNDVNFPDDSLNETHGKVKSVEFGTPAFKLHSPYTKLPPPEAFSKDISDVEYFVNLPNATGKYEQLKVVLSSVRAKLNQLKESKN</sequence>
<dbReference type="PANTHER" id="PTHR13316:SF0">
    <property type="entry name" value="ZINC FINGER CCHC DOMAIN-CONTAINING PROTEIN 8"/>
    <property type="match status" value="1"/>
</dbReference>
<keyword evidence="9" id="KW-1185">Reference proteome</keyword>
<feature type="region of interest" description="Disordered" evidence="6">
    <location>
        <begin position="43"/>
        <end position="73"/>
    </location>
</feature>
<feature type="compositionally biased region" description="Acidic residues" evidence="6">
    <location>
        <begin position="1"/>
        <end position="10"/>
    </location>
</feature>
<keyword evidence="4" id="KW-0862">Zinc</keyword>
<evidence type="ECO:0000313" key="8">
    <source>
        <dbReference type="EnsemblMetazoa" id="XP_014245196.1"/>
    </source>
</evidence>
<keyword evidence="5" id="KW-0539">Nucleus</keyword>
<dbReference type="InterPro" id="IPR006568">
    <property type="entry name" value="PSP_pro-rich"/>
</dbReference>
<dbReference type="GO" id="GO:0003723">
    <property type="term" value="F:RNA binding"/>
    <property type="evidence" value="ECO:0007669"/>
    <property type="project" value="TreeGrafter"/>
</dbReference>
<dbReference type="KEGG" id="clec:106664217"/>